<dbReference type="EMBL" id="CAUYUJ010011447">
    <property type="protein sequence ID" value="CAK0831777.1"/>
    <property type="molecule type" value="Genomic_DNA"/>
</dbReference>
<dbReference type="SUPFAM" id="SSF52540">
    <property type="entry name" value="P-loop containing nucleoside triphosphate hydrolases"/>
    <property type="match status" value="1"/>
</dbReference>
<organism evidence="3 4">
    <name type="scientific">Prorocentrum cordatum</name>
    <dbReference type="NCBI Taxonomy" id="2364126"/>
    <lineage>
        <taxon>Eukaryota</taxon>
        <taxon>Sar</taxon>
        <taxon>Alveolata</taxon>
        <taxon>Dinophyceae</taxon>
        <taxon>Prorocentrales</taxon>
        <taxon>Prorocentraceae</taxon>
        <taxon>Prorocentrum</taxon>
    </lineage>
</organism>
<dbReference type="InterPro" id="IPR027417">
    <property type="entry name" value="P-loop_NTPase"/>
</dbReference>
<dbReference type="Proteomes" id="UP001189429">
    <property type="component" value="Unassembled WGS sequence"/>
</dbReference>
<dbReference type="Pfam" id="PF13086">
    <property type="entry name" value="AAA_11"/>
    <property type="match status" value="1"/>
</dbReference>
<protein>
    <recommendedName>
        <fullName evidence="2">DNA2/NAM7 helicase helicase domain-containing protein</fullName>
    </recommendedName>
</protein>
<keyword evidence="4" id="KW-1185">Reference proteome</keyword>
<comment type="caution">
    <text evidence="3">The sequence shown here is derived from an EMBL/GenBank/DDBJ whole genome shotgun (WGS) entry which is preliminary data.</text>
</comment>
<reference evidence="3" key="1">
    <citation type="submission" date="2023-10" db="EMBL/GenBank/DDBJ databases">
        <authorList>
            <person name="Chen Y."/>
            <person name="Shah S."/>
            <person name="Dougan E. K."/>
            <person name="Thang M."/>
            <person name="Chan C."/>
        </authorList>
    </citation>
    <scope>NUCLEOTIDE SEQUENCE [LARGE SCALE GENOMIC DNA]</scope>
</reference>
<feature type="region of interest" description="Disordered" evidence="1">
    <location>
        <begin position="463"/>
        <end position="489"/>
    </location>
</feature>
<dbReference type="InterPro" id="IPR050534">
    <property type="entry name" value="Coronavir_polyprotein_1ab"/>
</dbReference>
<feature type="domain" description="DNA2/NAM7 helicase helicase" evidence="2">
    <location>
        <begin position="292"/>
        <end position="363"/>
    </location>
</feature>
<name>A0ABN9SJ54_9DINO</name>
<dbReference type="PANTHER" id="PTHR43788:SF8">
    <property type="entry name" value="DNA-BINDING PROTEIN SMUBP-2"/>
    <property type="match status" value="1"/>
</dbReference>
<evidence type="ECO:0000259" key="2">
    <source>
        <dbReference type="Pfam" id="PF13086"/>
    </source>
</evidence>
<evidence type="ECO:0000313" key="4">
    <source>
        <dbReference type="Proteomes" id="UP001189429"/>
    </source>
</evidence>
<dbReference type="PANTHER" id="PTHR43788">
    <property type="entry name" value="DNA2/NAM7 HELICASE FAMILY MEMBER"/>
    <property type="match status" value="1"/>
</dbReference>
<dbReference type="Gene3D" id="3.40.50.300">
    <property type="entry name" value="P-loop containing nucleotide triphosphate hydrolases"/>
    <property type="match status" value="1"/>
</dbReference>
<sequence>MRANLDPNYDGKTKTRRDLKANGTCALDACLELVTPTRRHWFIQDCKLEDWIEESEATDKYAVSRNAECAPRYRVDIAPSAILREWVKTALTNMYRPSVRRGDLWGTTLAALPYALAFATDDNGETQCSNDIYRNPLSGHFLLLRGRAGLGGQLLDPDHFGDRVSRPDALEPITDAEVDEHPGSVWQRANNVPAEDTIEGVIAAHDLTEDHTQALRSSVKHLVAAVQGPPGTGKARFAAALASARAALYDLQRTNALDILTHRLPATSHYRRAWNTEPNRSSKSKRWRKFKDDLSSTCSIIIAIHEGPWRLDQPKAPKVILCVIDEAGQVYEVSAAISIDIMSTGANIALAGDPKQLPPTVQSWYAEYLGLQVPLSEKFNAPWARTALPQYFSQGSPGAAPAERLESDAKKLGKGVDEFRGEISDLHTEGMMPGDGQRVLMIDNPHADITSNAKSGYANLHEVGDGSTSPPVANLPERPKGCLQKRASKDCRGSPAGMGKAFTHVLHIPTTSLRFHIACLLVAQQLNLHAMQFSVMLALAVCAYLALAAPAATAFLGAKGGGASSPAPDATGAQGARLAELEDALRPTFAALPKDAAGGLSRRAVRYALHRLFVQRHGWYVRGLEPGTGSVGTPLHGLLERHAPSSGGAGLPELAAAAAALEDLVAGETSERVRRSYGMFGHSTGASLGRDEVLEVIVAYYVGFLDGGDLEASGPQDARREVQSFAATYSGWADAEAWLLDVIEPRLAAGAGSYDFGAAVRMAVEVAHQYHVFNDLECRSLKATMSALEGHRAGRVRLPAFYRKGLHSHWRFDERPEYLRAVGALDESEPEAPSVILPNYMSARTNCLEASGSYALCCRNECEDLLGHLEAHVGAPQAPELEVVRLVAALPSGTVEAPRFLPSALLGRLSDIAAASGGLVPLHGRLFAQWMHHAFPRECPYPHESGAASPQTPDEWMRQTGEETHKLSRDEMARQVEEDVCALELEAGSAAGCGGGEELPWSDSEELLDGPPGGGRQALVWVAALYAATGFAAAAVIRRGSGALSGGASKLS</sequence>
<evidence type="ECO:0000256" key="1">
    <source>
        <dbReference type="SAM" id="MobiDB-lite"/>
    </source>
</evidence>
<dbReference type="InterPro" id="IPR041677">
    <property type="entry name" value="DNA2/NAM7_AAA_11"/>
</dbReference>
<proteinExistence type="predicted"/>
<accession>A0ABN9SJ54</accession>
<evidence type="ECO:0000313" key="3">
    <source>
        <dbReference type="EMBL" id="CAK0831777.1"/>
    </source>
</evidence>
<gene>
    <name evidence="3" type="ORF">PCOR1329_LOCUS30034</name>
</gene>